<dbReference type="SUPFAM" id="SSF54001">
    <property type="entry name" value="Cysteine proteinases"/>
    <property type="match status" value="1"/>
</dbReference>
<feature type="domain" description="USP" evidence="3">
    <location>
        <begin position="85"/>
        <end position="508"/>
    </location>
</feature>
<feature type="compositionally biased region" description="Basic and acidic residues" evidence="2">
    <location>
        <begin position="31"/>
        <end position="44"/>
    </location>
</feature>
<dbReference type="PANTHER" id="PTHR21646">
    <property type="entry name" value="UBIQUITIN CARBOXYL-TERMINAL HYDROLASE"/>
    <property type="match status" value="1"/>
</dbReference>
<reference evidence="4 5" key="1">
    <citation type="submission" date="2020-04" db="EMBL/GenBank/DDBJ databases">
        <title>Perkinsus chesapeaki whole genome sequence.</title>
        <authorList>
            <person name="Bogema D.R."/>
        </authorList>
    </citation>
    <scope>NUCLEOTIDE SEQUENCE [LARGE SCALE GENOMIC DNA]</scope>
    <source>
        <strain evidence="4">ATCC PRA-425</strain>
    </source>
</reference>
<evidence type="ECO:0000313" key="5">
    <source>
        <dbReference type="Proteomes" id="UP000591131"/>
    </source>
</evidence>
<feature type="compositionally biased region" description="Basic and acidic residues" evidence="2">
    <location>
        <begin position="63"/>
        <end position="80"/>
    </location>
</feature>
<feature type="coiled-coil region" evidence="1">
    <location>
        <begin position="1033"/>
        <end position="1060"/>
    </location>
</feature>
<evidence type="ECO:0000313" key="4">
    <source>
        <dbReference type="EMBL" id="KAF4661520.1"/>
    </source>
</evidence>
<dbReference type="EMBL" id="JAAPAO010000375">
    <property type="protein sequence ID" value="KAF4661520.1"/>
    <property type="molecule type" value="Genomic_DNA"/>
</dbReference>
<dbReference type="PROSITE" id="PS50235">
    <property type="entry name" value="USP_3"/>
    <property type="match status" value="1"/>
</dbReference>
<feature type="compositionally biased region" description="Basic and acidic residues" evidence="2">
    <location>
        <begin position="632"/>
        <end position="641"/>
    </location>
</feature>
<feature type="region of interest" description="Disordered" evidence="2">
    <location>
        <begin position="19"/>
        <end position="80"/>
    </location>
</feature>
<keyword evidence="1" id="KW-0175">Coiled coil</keyword>
<dbReference type="GO" id="GO:0016579">
    <property type="term" value="P:protein deubiquitination"/>
    <property type="evidence" value="ECO:0007669"/>
    <property type="project" value="InterPro"/>
</dbReference>
<gene>
    <name evidence="4" type="primary">USP31</name>
    <name evidence="4" type="ORF">FOL47_006641</name>
</gene>
<dbReference type="CDD" id="cd02674">
    <property type="entry name" value="Peptidase_C19R"/>
    <property type="match status" value="1"/>
</dbReference>
<dbReference type="InterPro" id="IPR050185">
    <property type="entry name" value="Ub_carboxyl-term_hydrolase"/>
</dbReference>
<proteinExistence type="predicted"/>
<dbReference type="AlphaFoldDB" id="A0A7J6LR98"/>
<dbReference type="InterPro" id="IPR001394">
    <property type="entry name" value="Peptidase_C19_UCH"/>
</dbReference>
<dbReference type="Pfam" id="PF00443">
    <property type="entry name" value="UCH"/>
    <property type="match status" value="1"/>
</dbReference>
<dbReference type="Gene3D" id="3.90.70.10">
    <property type="entry name" value="Cysteine proteinases"/>
    <property type="match status" value="1"/>
</dbReference>
<dbReference type="OrthoDB" id="292964at2759"/>
<keyword evidence="5" id="KW-1185">Reference proteome</keyword>
<accession>A0A7J6LR98</accession>
<dbReference type="GO" id="GO:0004843">
    <property type="term" value="F:cysteine-type deubiquitinase activity"/>
    <property type="evidence" value="ECO:0007669"/>
    <property type="project" value="InterPro"/>
</dbReference>
<name>A0A7J6LR98_PERCH</name>
<keyword evidence="4" id="KW-0378">Hydrolase</keyword>
<evidence type="ECO:0000256" key="2">
    <source>
        <dbReference type="SAM" id="MobiDB-lite"/>
    </source>
</evidence>
<dbReference type="PANTHER" id="PTHR21646:SF76">
    <property type="entry name" value="UBIQUITIN CARBOXYL-TERMINAL HYDROLASE 32"/>
    <property type="match status" value="1"/>
</dbReference>
<feature type="region of interest" description="Disordered" evidence="2">
    <location>
        <begin position="631"/>
        <end position="657"/>
    </location>
</feature>
<dbReference type="Proteomes" id="UP000591131">
    <property type="component" value="Unassembled WGS sequence"/>
</dbReference>
<dbReference type="InterPro" id="IPR038765">
    <property type="entry name" value="Papain-like_cys_pep_sf"/>
</dbReference>
<evidence type="ECO:0000259" key="3">
    <source>
        <dbReference type="PROSITE" id="PS50235"/>
    </source>
</evidence>
<sequence length="1064" mass="116523">MAPLKDFLKCCIPMRANRELPEEVASGPRRQAADRDGSEKDRKSSKSLFVHPSGTGASIAGGCREKSEEDTVSRKDIPVPHAEDSQACSLLHNGVGSHSSHQCLGTTPPIAEGSVMREADLMNGIDSVKLNLDNPMGSHGAVAREFHRVVVRMWPTAEKPPHTVIGATSNQTKLSPMNVSTFKAAFGRFASEFDNYSQQDAQEFLVRLLDALHEDTNTVKWPKPVILPGSPPVLDYGGDRERMPHKIQIGTYVVPLFAELADIAQRPMYDQALDDAVGGEPMVAMQRWKQYLKRDRSFFVDLLMGQMKSRVECQECGHTSIRYEPFMYLSLPLRQPGPHGKVCTSLEEAIDAFHKPEKLTGDNQWYCDHCKAHCDSIRTLSVFVVPPVLIVHLKRFQKTDTHVLGSTRLGSLCCLASKIKTLAVSGTTLVWQVDCSLDGIRIGDYCEQTYSVFAVINHNGSLRSGHYTATCRNRTDGKWYNFDDETVTEVKGSDVITEQAIAVDEMGKIRLKSSGDSAPSGRIKIEPGSSVTKRKRSESTAEPAPSVVPLVSTHSAGGRVSLMVTESQGKDSAVVHGTSPVLEEALLVGQRGKEDRTIPIGKHVLSFLKRRKGFELEKVLYEFGRQVNSDLAKAEDAKTTKSEGAASESPMSPEARDSFMDATVMEEQARKKETLDPLEVDAVYTRSDPHTVQSSLHPGKLARIHCLDNNEGISVTSSDKTYPQWFRPASVSQVEMDCLSRVFGRDAVSDEGRSRYLETRSKILNGEQADLSDYTVVVWSILNHLGVTQGSLLAGKDDDDKRRGVDICWGCSKDLSRVGNGTAFGVKVTTLSGHGEVLAVCRECAAAGRTPEGRAARLDGNPIRPPTVEEVTKIGAALAERSAAGVILLAEELQRPPEECLVIAAQESFERFDPAHREDSLIGADNSLMRLLGLLCAVVHPIVASSGARAAIEYIASCRKAGIEIDLEGKEILEACLRGAQEKARRLAASAGTVSRHLTDVLQARMGLAEQRVAWCESLDTAIVGEARLSQGVNQIRTNVIRLENELHSVQIRREEMGEKEDAE</sequence>
<evidence type="ECO:0000256" key="1">
    <source>
        <dbReference type="SAM" id="Coils"/>
    </source>
</evidence>
<protein>
    <submittedName>
        <fullName evidence="4">Ubiquitin carboxyl-terminal hydrolase 31</fullName>
    </submittedName>
</protein>
<dbReference type="InterPro" id="IPR028889">
    <property type="entry name" value="USP"/>
</dbReference>
<feature type="region of interest" description="Disordered" evidence="2">
    <location>
        <begin position="512"/>
        <end position="545"/>
    </location>
</feature>
<comment type="caution">
    <text evidence="4">The sequence shown here is derived from an EMBL/GenBank/DDBJ whole genome shotgun (WGS) entry which is preliminary data.</text>
</comment>
<organism evidence="4 5">
    <name type="scientific">Perkinsus chesapeaki</name>
    <name type="common">Clam parasite</name>
    <name type="synonym">Perkinsus andrewsi</name>
    <dbReference type="NCBI Taxonomy" id="330153"/>
    <lineage>
        <taxon>Eukaryota</taxon>
        <taxon>Sar</taxon>
        <taxon>Alveolata</taxon>
        <taxon>Perkinsozoa</taxon>
        <taxon>Perkinsea</taxon>
        <taxon>Perkinsida</taxon>
        <taxon>Perkinsidae</taxon>
        <taxon>Perkinsus</taxon>
    </lineage>
</organism>